<comment type="caution">
    <text evidence="2">The sequence shown here is derived from an EMBL/GenBank/DDBJ whole genome shotgun (WGS) entry which is preliminary data.</text>
</comment>
<dbReference type="AlphaFoldDB" id="X6MXK5"/>
<proteinExistence type="predicted"/>
<keyword evidence="3" id="KW-1185">Reference proteome</keyword>
<evidence type="ECO:0000313" key="3">
    <source>
        <dbReference type="Proteomes" id="UP000023152"/>
    </source>
</evidence>
<evidence type="ECO:0000256" key="1">
    <source>
        <dbReference type="SAM" id="MobiDB-lite"/>
    </source>
</evidence>
<feature type="compositionally biased region" description="Basic and acidic residues" evidence="1">
    <location>
        <begin position="193"/>
        <end position="212"/>
    </location>
</feature>
<organism evidence="2 3">
    <name type="scientific">Reticulomyxa filosa</name>
    <dbReference type="NCBI Taxonomy" id="46433"/>
    <lineage>
        <taxon>Eukaryota</taxon>
        <taxon>Sar</taxon>
        <taxon>Rhizaria</taxon>
        <taxon>Retaria</taxon>
        <taxon>Foraminifera</taxon>
        <taxon>Monothalamids</taxon>
        <taxon>Reticulomyxidae</taxon>
        <taxon>Reticulomyxa</taxon>
    </lineage>
</organism>
<gene>
    <name evidence="2" type="ORF">RFI_18711</name>
</gene>
<protein>
    <submittedName>
        <fullName evidence="2">Uncharacterized protein</fullName>
    </submittedName>
</protein>
<feature type="region of interest" description="Disordered" evidence="1">
    <location>
        <begin position="175"/>
        <end position="227"/>
    </location>
</feature>
<dbReference type="EMBL" id="ASPP01014738">
    <property type="protein sequence ID" value="ETO18554.1"/>
    <property type="molecule type" value="Genomic_DNA"/>
</dbReference>
<reference evidence="2 3" key="1">
    <citation type="journal article" date="2013" name="Curr. Biol.">
        <title>The Genome of the Foraminiferan Reticulomyxa filosa.</title>
        <authorList>
            <person name="Glockner G."/>
            <person name="Hulsmann N."/>
            <person name="Schleicher M."/>
            <person name="Noegel A.A."/>
            <person name="Eichinger L."/>
            <person name="Gallinger C."/>
            <person name="Pawlowski J."/>
            <person name="Sierra R."/>
            <person name="Euteneuer U."/>
            <person name="Pillet L."/>
            <person name="Moustafa A."/>
            <person name="Platzer M."/>
            <person name="Groth M."/>
            <person name="Szafranski K."/>
            <person name="Schliwa M."/>
        </authorList>
    </citation>
    <scope>NUCLEOTIDE SEQUENCE [LARGE SCALE GENOMIC DNA]</scope>
</reference>
<feature type="compositionally biased region" description="Basic residues" evidence="1">
    <location>
        <begin position="66"/>
        <end position="78"/>
    </location>
</feature>
<accession>X6MXK5</accession>
<feature type="region of interest" description="Disordered" evidence="1">
    <location>
        <begin position="63"/>
        <end position="89"/>
    </location>
</feature>
<evidence type="ECO:0000313" key="2">
    <source>
        <dbReference type="EMBL" id="ETO18554.1"/>
    </source>
</evidence>
<feature type="non-terminal residue" evidence="2">
    <location>
        <position position="227"/>
    </location>
</feature>
<sequence>MKNGMETLATLFVADISELLELESKSLDSSYRMILSGAHRLHVLLQTLCHKYRVLEYEKKQQISQKNKKQQKKNHKKNSQSVDGTANRNTALSVGMITRHESFRQTIRQTVNTEMDEFEILGQFTTDSTIDDIFRFISTQVQTRLQYWMDKSLRRTGDAIVRAAEIEKWTSDVAKETETKDDPNAISTPHALHYHEEVETMKRKPNHSRDSIHNNSNEDISEDDNDK</sequence>
<dbReference type="Proteomes" id="UP000023152">
    <property type="component" value="Unassembled WGS sequence"/>
</dbReference>
<name>X6MXK5_RETFI</name>